<protein>
    <submittedName>
        <fullName evidence="2">Uncharacterized protein</fullName>
    </submittedName>
</protein>
<reference evidence="2" key="1">
    <citation type="submission" date="2014-12" db="EMBL/GenBank/DDBJ databases">
        <title>Insight into the proteome of Arion vulgaris.</title>
        <authorList>
            <person name="Aradska J."/>
            <person name="Bulat T."/>
            <person name="Smidak R."/>
            <person name="Sarate P."/>
            <person name="Gangsoo J."/>
            <person name="Sialana F."/>
            <person name="Bilban M."/>
            <person name="Lubec G."/>
        </authorList>
    </citation>
    <scope>NUCLEOTIDE SEQUENCE</scope>
    <source>
        <tissue evidence="2">Skin</tissue>
    </source>
</reference>
<feature type="non-terminal residue" evidence="2">
    <location>
        <position position="73"/>
    </location>
</feature>
<evidence type="ECO:0000256" key="1">
    <source>
        <dbReference type="SAM" id="MobiDB-lite"/>
    </source>
</evidence>
<organism evidence="2">
    <name type="scientific">Arion vulgaris</name>
    <dbReference type="NCBI Taxonomy" id="1028688"/>
    <lineage>
        <taxon>Eukaryota</taxon>
        <taxon>Metazoa</taxon>
        <taxon>Spiralia</taxon>
        <taxon>Lophotrochozoa</taxon>
        <taxon>Mollusca</taxon>
        <taxon>Gastropoda</taxon>
        <taxon>Heterobranchia</taxon>
        <taxon>Euthyneura</taxon>
        <taxon>Panpulmonata</taxon>
        <taxon>Eupulmonata</taxon>
        <taxon>Stylommatophora</taxon>
        <taxon>Helicina</taxon>
        <taxon>Arionoidea</taxon>
        <taxon>Arionidae</taxon>
        <taxon>Arion</taxon>
    </lineage>
</organism>
<proteinExistence type="predicted"/>
<dbReference type="EMBL" id="HACG01053170">
    <property type="protein sequence ID" value="CEL00041.1"/>
    <property type="molecule type" value="Transcribed_RNA"/>
</dbReference>
<dbReference type="AlphaFoldDB" id="A0A0B7C5Z9"/>
<name>A0A0B7C5Z9_9EUPU</name>
<gene>
    <name evidence="2" type="primary">ORF222709</name>
</gene>
<feature type="non-terminal residue" evidence="2">
    <location>
        <position position="1"/>
    </location>
</feature>
<sequence length="73" mass="8098">ILCEKLMAAVRHALCDIVMEFFMLTTPICSVPRNLMDTYAPPVSSLPASPTKVPSESHERKHSALTRKMSVDP</sequence>
<accession>A0A0B7C5Z9</accession>
<evidence type="ECO:0000313" key="2">
    <source>
        <dbReference type="EMBL" id="CEL00041.1"/>
    </source>
</evidence>
<feature type="region of interest" description="Disordered" evidence="1">
    <location>
        <begin position="43"/>
        <end position="73"/>
    </location>
</feature>